<accession>A0A853FH70</accession>
<dbReference type="RefSeq" id="WP_129971596.1">
    <property type="nucleotide sequence ID" value="NZ_JACCEW010000013.1"/>
</dbReference>
<dbReference type="Pfam" id="PF05930">
    <property type="entry name" value="Phage_AlpA"/>
    <property type="match status" value="1"/>
</dbReference>
<dbReference type="InterPro" id="IPR010260">
    <property type="entry name" value="AlpA"/>
</dbReference>
<evidence type="ECO:0000313" key="1">
    <source>
        <dbReference type="EMBL" id="NYT39088.1"/>
    </source>
</evidence>
<proteinExistence type="predicted"/>
<evidence type="ECO:0000313" key="2">
    <source>
        <dbReference type="Proteomes" id="UP000580517"/>
    </source>
</evidence>
<dbReference type="PANTHER" id="PTHR36154">
    <property type="entry name" value="DNA-BINDING TRANSCRIPTIONAL ACTIVATOR ALPA"/>
    <property type="match status" value="1"/>
</dbReference>
<reference evidence="1 2" key="1">
    <citation type="submission" date="2020-07" db="EMBL/GenBank/DDBJ databases">
        <title>Taxonomic revisions and descriptions of new bacterial species based on genomic comparisons in the high-G+C-content subgroup of the family Alcaligenaceae.</title>
        <authorList>
            <person name="Szabo A."/>
            <person name="Felfoldi T."/>
        </authorList>
    </citation>
    <scope>NUCLEOTIDE SEQUENCE [LARGE SCALE GENOMIC DNA]</scope>
    <source>
        <strain evidence="1 2">DSM 25264</strain>
    </source>
</reference>
<dbReference type="PANTHER" id="PTHR36154:SF1">
    <property type="entry name" value="DNA-BINDING TRANSCRIPTIONAL ACTIVATOR ALPA"/>
    <property type="match status" value="1"/>
</dbReference>
<organism evidence="1 2">
    <name type="scientific">Allopusillimonas soli</name>
    <dbReference type="NCBI Taxonomy" id="659016"/>
    <lineage>
        <taxon>Bacteria</taxon>
        <taxon>Pseudomonadati</taxon>
        <taxon>Pseudomonadota</taxon>
        <taxon>Betaproteobacteria</taxon>
        <taxon>Burkholderiales</taxon>
        <taxon>Alcaligenaceae</taxon>
        <taxon>Allopusillimonas</taxon>
    </lineage>
</organism>
<comment type="caution">
    <text evidence="1">The sequence shown here is derived from an EMBL/GenBank/DDBJ whole genome shotgun (WGS) entry which is preliminary data.</text>
</comment>
<sequence>MHYAENLSTQSYSRADTDLPMFYRMREVLRMTALSRSTLYRRIADGTFPAPVSLGGSAKGWRCSDLEEWEQNPAGFKLMESCATITSSQGAKVRQVRY</sequence>
<dbReference type="Proteomes" id="UP000580517">
    <property type="component" value="Unassembled WGS sequence"/>
</dbReference>
<dbReference type="EMBL" id="JACCEW010000013">
    <property type="protein sequence ID" value="NYT39088.1"/>
    <property type="molecule type" value="Genomic_DNA"/>
</dbReference>
<dbReference type="Gene3D" id="1.10.238.160">
    <property type="match status" value="1"/>
</dbReference>
<dbReference type="InterPro" id="IPR052931">
    <property type="entry name" value="Prophage_regulatory_activator"/>
</dbReference>
<name>A0A853FH70_9BURK</name>
<dbReference type="AlphaFoldDB" id="A0A853FH70"/>
<dbReference type="OrthoDB" id="5398721at2"/>
<gene>
    <name evidence="1" type="ORF">H0A68_19660</name>
</gene>
<keyword evidence="2" id="KW-1185">Reference proteome</keyword>
<protein>
    <submittedName>
        <fullName evidence="1">AlpA family phage regulatory protein</fullName>
    </submittedName>
</protein>